<evidence type="ECO:0000256" key="6">
    <source>
        <dbReference type="RuleBase" id="RU004347"/>
    </source>
</evidence>
<accession>A0ABT8G4X4</accession>
<dbReference type="Pfam" id="PF01583">
    <property type="entry name" value="APS_kinase"/>
    <property type="match status" value="1"/>
</dbReference>
<dbReference type="EC" id="2.7.1.25" evidence="2 6"/>
<gene>
    <name evidence="8" type="primary">cysC</name>
    <name evidence="8" type="ORF">QQX04_13340</name>
</gene>
<comment type="function">
    <text evidence="6">Catalyzes the synthesis of activated sulfate.</text>
</comment>
<name>A0ABT8G4X4_9MICO</name>
<dbReference type="Gene3D" id="3.40.50.300">
    <property type="entry name" value="P-loop containing nucleotide triphosphate hydrolases"/>
    <property type="match status" value="1"/>
</dbReference>
<dbReference type="SUPFAM" id="SSF52540">
    <property type="entry name" value="P-loop containing nucleoside triphosphate hydrolases"/>
    <property type="match status" value="1"/>
</dbReference>
<keyword evidence="5 6" id="KW-0067">ATP-binding</keyword>
<organism evidence="8 9">
    <name type="scientific">Demequina zhanjiangensis</name>
    <dbReference type="NCBI Taxonomy" id="3051659"/>
    <lineage>
        <taxon>Bacteria</taxon>
        <taxon>Bacillati</taxon>
        <taxon>Actinomycetota</taxon>
        <taxon>Actinomycetes</taxon>
        <taxon>Micrococcales</taxon>
        <taxon>Demequinaceae</taxon>
        <taxon>Demequina</taxon>
    </lineage>
</organism>
<dbReference type="CDD" id="cd02027">
    <property type="entry name" value="APSK"/>
    <property type="match status" value="1"/>
</dbReference>
<keyword evidence="9" id="KW-1185">Reference proteome</keyword>
<evidence type="ECO:0000256" key="2">
    <source>
        <dbReference type="ARBA" id="ARBA00012121"/>
    </source>
</evidence>
<feature type="domain" description="APS kinase" evidence="7">
    <location>
        <begin position="194"/>
        <end position="344"/>
    </location>
</feature>
<dbReference type="GO" id="GO:0004020">
    <property type="term" value="F:adenylylsulfate kinase activity"/>
    <property type="evidence" value="ECO:0007669"/>
    <property type="project" value="UniProtKB-EC"/>
</dbReference>
<proteinExistence type="inferred from homology"/>
<keyword evidence="6 8" id="KW-0418">Kinase</keyword>
<protein>
    <recommendedName>
        <fullName evidence="2 6">Adenylyl-sulfate kinase</fullName>
        <ecNumber evidence="2 6">2.7.1.25</ecNumber>
    </recommendedName>
</protein>
<keyword evidence="4 6" id="KW-0547">Nucleotide-binding</keyword>
<dbReference type="PANTHER" id="PTHR42700">
    <property type="entry name" value="SULFATE ADENYLYLTRANSFERASE"/>
    <property type="match status" value="1"/>
</dbReference>
<comment type="caution">
    <text evidence="8">The sequence shown here is derived from an EMBL/GenBank/DDBJ whole genome shotgun (WGS) entry which is preliminary data.</text>
</comment>
<comment type="catalytic activity">
    <reaction evidence="1 6">
        <text>adenosine 5'-phosphosulfate + ATP = 3'-phosphoadenylyl sulfate + ADP + H(+)</text>
        <dbReference type="Rhea" id="RHEA:24152"/>
        <dbReference type="ChEBI" id="CHEBI:15378"/>
        <dbReference type="ChEBI" id="CHEBI:30616"/>
        <dbReference type="ChEBI" id="CHEBI:58243"/>
        <dbReference type="ChEBI" id="CHEBI:58339"/>
        <dbReference type="ChEBI" id="CHEBI:456216"/>
        <dbReference type="EC" id="2.7.1.25"/>
    </reaction>
</comment>
<dbReference type="InterPro" id="IPR050512">
    <property type="entry name" value="Sulf_AdTrans/APS_kinase"/>
</dbReference>
<dbReference type="InterPro" id="IPR027417">
    <property type="entry name" value="P-loop_NTPase"/>
</dbReference>
<evidence type="ECO:0000313" key="9">
    <source>
        <dbReference type="Proteomes" id="UP001172738"/>
    </source>
</evidence>
<evidence type="ECO:0000259" key="7">
    <source>
        <dbReference type="Pfam" id="PF01583"/>
    </source>
</evidence>
<evidence type="ECO:0000256" key="4">
    <source>
        <dbReference type="ARBA" id="ARBA00022741"/>
    </source>
</evidence>
<dbReference type="RefSeq" id="WP_301130004.1">
    <property type="nucleotide sequence ID" value="NZ_JAUHPV010000009.1"/>
</dbReference>
<sequence length="372" mass="39141">MTEHRLTPLEHHDLELMVAGVLPARFALPESAGDAPVASLRLPVGYAGAVVTLLDREATPVAVVDVERTATGDEGVWVAGEVTMLRPLATFDFADLRPADSAPVVGAPTLLIGDSASLPEGTGPIVVVDHGDPRALADAVARVRAAGREVRVLPEPSFVSVTGDDRNLLIGRLASAAFGELSTVVVSEHRKGDGLVVLLTGLSGSGKSTIAKELAQLLRRSTVQHVTLLDGDEVRAMLSKGLGFTREDRLLNVQRIGWVAALIAEHGGVAIAAPIAPYAEMRAEMRERVEKVGRFVLVHVATPLEVCEARDRKGLYAKARAGEIANFTGISDPYDEPTDADVVITEDQSPHDAALTILAALSVVAPLPSASS</sequence>
<comment type="pathway">
    <text evidence="6">Sulfur metabolism; hydrogen sulfide biosynthesis; sulfite from sulfate: step 2/3.</text>
</comment>
<evidence type="ECO:0000256" key="5">
    <source>
        <dbReference type="ARBA" id="ARBA00022840"/>
    </source>
</evidence>
<keyword evidence="3 6" id="KW-0808">Transferase</keyword>
<dbReference type="InterPro" id="IPR059117">
    <property type="entry name" value="APS_kinase_dom"/>
</dbReference>
<dbReference type="EMBL" id="JAUHPV010000009">
    <property type="protein sequence ID" value="MDN4473979.1"/>
    <property type="molecule type" value="Genomic_DNA"/>
</dbReference>
<reference evidence="8" key="1">
    <citation type="submission" date="2023-06" db="EMBL/GenBank/DDBJ databases">
        <title>SYSU T00b26.</title>
        <authorList>
            <person name="Gao L."/>
            <person name="Fang B.-Z."/>
            <person name="Li W.-J."/>
        </authorList>
    </citation>
    <scope>NUCLEOTIDE SEQUENCE</scope>
    <source>
        <strain evidence="8">SYSU T00b26</strain>
    </source>
</reference>
<dbReference type="NCBIfam" id="TIGR00455">
    <property type="entry name" value="apsK"/>
    <property type="match status" value="1"/>
</dbReference>
<dbReference type="PANTHER" id="PTHR42700:SF1">
    <property type="entry name" value="SULFATE ADENYLYLTRANSFERASE"/>
    <property type="match status" value="1"/>
</dbReference>
<evidence type="ECO:0000256" key="3">
    <source>
        <dbReference type="ARBA" id="ARBA00022679"/>
    </source>
</evidence>
<evidence type="ECO:0000256" key="1">
    <source>
        <dbReference type="ARBA" id="ARBA00001823"/>
    </source>
</evidence>
<dbReference type="NCBIfam" id="NF003013">
    <property type="entry name" value="PRK03846.1"/>
    <property type="match status" value="1"/>
</dbReference>
<dbReference type="Proteomes" id="UP001172738">
    <property type="component" value="Unassembled WGS sequence"/>
</dbReference>
<evidence type="ECO:0000313" key="8">
    <source>
        <dbReference type="EMBL" id="MDN4473979.1"/>
    </source>
</evidence>
<dbReference type="InterPro" id="IPR002891">
    <property type="entry name" value="APS"/>
</dbReference>
<comment type="similarity">
    <text evidence="6">Belongs to the APS kinase family.</text>
</comment>